<dbReference type="AlphaFoldDB" id="A0A5N5SJA7"/>
<organism evidence="2 3">
    <name type="scientific">Armadillidium nasatum</name>
    <dbReference type="NCBI Taxonomy" id="96803"/>
    <lineage>
        <taxon>Eukaryota</taxon>
        <taxon>Metazoa</taxon>
        <taxon>Ecdysozoa</taxon>
        <taxon>Arthropoda</taxon>
        <taxon>Crustacea</taxon>
        <taxon>Multicrustacea</taxon>
        <taxon>Malacostraca</taxon>
        <taxon>Eumalacostraca</taxon>
        <taxon>Peracarida</taxon>
        <taxon>Isopoda</taxon>
        <taxon>Oniscidea</taxon>
        <taxon>Crinocheta</taxon>
        <taxon>Armadillidiidae</taxon>
        <taxon>Armadillidium</taxon>
    </lineage>
</organism>
<accession>A0A5N5SJA7</accession>
<dbReference type="EMBL" id="SEYY01024906">
    <property type="protein sequence ID" value="KAB7493790.1"/>
    <property type="molecule type" value="Genomic_DNA"/>
</dbReference>
<evidence type="ECO:0000313" key="3">
    <source>
        <dbReference type="Proteomes" id="UP000326759"/>
    </source>
</evidence>
<protein>
    <submittedName>
        <fullName evidence="2">Uncharacterized protein</fullName>
    </submittedName>
</protein>
<dbReference type="InterPro" id="IPR012132">
    <property type="entry name" value="GMC_OxRdtase"/>
</dbReference>
<dbReference type="Proteomes" id="UP000326759">
    <property type="component" value="Unassembled WGS sequence"/>
</dbReference>
<name>A0A5N5SJA7_9CRUS</name>
<dbReference type="PANTHER" id="PTHR11552">
    <property type="entry name" value="GLUCOSE-METHANOL-CHOLINE GMC OXIDOREDUCTASE"/>
    <property type="match status" value="1"/>
</dbReference>
<dbReference type="InterPro" id="IPR036188">
    <property type="entry name" value="FAD/NAD-bd_sf"/>
</dbReference>
<sequence length="199" mass="22659">MKKPKFYRQNRAMILRRYTRPTHHDICFTHENVKSFGVNSSFSVDLNLNKLSVPEQNYIQLYKWYNVKYIVIDVMCLTTQNEIKKPKVPYLKYCFNSDQFTDYGIEIVKSKSSSVTHAPRLGAGSAGAVVASRLSENPDFEVLLLEAGDGETGITYTPALSSFSYQTEQDWNFTTESSSKFCLAMNSSVKSRSIINICQ</sequence>
<comment type="caution">
    <text evidence="2">The sequence shown here is derived from an EMBL/GenBank/DDBJ whole genome shotgun (WGS) entry which is preliminary data.</text>
</comment>
<dbReference type="SUPFAM" id="SSF51905">
    <property type="entry name" value="FAD/NAD(P)-binding domain"/>
    <property type="match status" value="1"/>
</dbReference>
<proteinExistence type="inferred from homology"/>
<dbReference type="Pfam" id="PF13450">
    <property type="entry name" value="NAD_binding_8"/>
    <property type="match status" value="1"/>
</dbReference>
<evidence type="ECO:0000256" key="1">
    <source>
        <dbReference type="ARBA" id="ARBA00010790"/>
    </source>
</evidence>
<comment type="similarity">
    <text evidence="1">Belongs to the GMC oxidoreductase family.</text>
</comment>
<keyword evidence="3" id="KW-1185">Reference proteome</keyword>
<reference evidence="2 3" key="1">
    <citation type="journal article" date="2019" name="PLoS Biol.">
        <title>Sex chromosomes control vertical transmission of feminizing Wolbachia symbionts in an isopod.</title>
        <authorList>
            <person name="Becking T."/>
            <person name="Chebbi M.A."/>
            <person name="Giraud I."/>
            <person name="Moumen B."/>
            <person name="Laverre T."/>
            <person name="Caubet Y."/>
            <person name="Peccoud J."/>
            <person name="Gilbert C."/>
            <person name="Cordaux R."/>
        </authorList>
    </citation>
    <scope>NUCLEOTIDE SEQUENCE [LARGE SCALE GENOMIC DNA]</scope>
    <source>
        <strain evidence="2">ANa2</strain>
        <tissue evidence="2">Whole body excluding digestive tract and cuticle</tissue>
    </source>
</reference>
<gene>
    <name evidence="2" type="ORF">Anas_04616</name>
</gene>
<dbReference type="Gene3D" id="3.50.50.60">
    <property type="entry name" value="FAD/NAD(P)-binding domain"/>
    <property type="match status" value="1"/>
</dbReference>
<dbReference type="PANTHER" id="PTHR11552:SF227">
    <property type="entry name" value="GLUCOSE DEHYDROGENASE [FAD, QUINONE]-LIKE PROTEIN"/>
    <property type="match status" value="1"/>
</dbReference>
<dbReference type="GO" id="GO:0016491">
    <property type="term" value="F:oxidoreductase activity"/>
    <property type="evidence" value="ECO:0007669"/>
    <property type="project" value="TreeGrafter"/>
</dbReference>
<dbReference type="GO" id="GO:0050660">
    <property type="term" value="F:flavin adenine dinucleotide binding"/>
    <property type="evidence" value="ECO:0007669"/>
    <property type="project" value="InterPro"/>
</dbReference>
<evidence type="ECO:0000313" key="2">
    <source>
        <dbReference type="EMBL" id="KAB7493790.1"/>
    </source>
</evidence>